<protein>
    <submittedName>
        <fullName evidence="1">Uncharacterized protein</fullName>
    </submittedName>
</protein>
<evidence type="ECO:0000313" key="1">
    <source>
        <dbReference type="EMBL" id="QJA58760.1"/>
    </source>
</evidence>
<proteinExistence type="predicted"/>
<dbReference type="AlphaFoldDB" id="A0A6M3IM83"/>
<accession>A0A6M3IM83</accession>
<organism evidence="1">
    <name type="scientific">viral metagenome</name>
    <dbReference type="NCBI Taxonomy" id="1070528"/>
    <lineage>
        <taxon>unclassified sequences</taxon>
        <taxon>metagenomes</taxon>
        <taxon>organismal metagenomes</taxon>
    </lineage>
</organism>
<sequence length="52" mass="5997">MSETKICYMCGERIVPRWDTIPRSVTNRDVCTTCYVIVVEFVNNAHDESEGK</sequence>
<reference evidence="1" key="1">
    <citation type="submission" date="2020-03" db="EMBL/GenBank/DDBJ databases">
        <title>The deep terrestrial virosphere.</title>
        <authorList>
            <person name="Holmfeldt K."/>
            <person name="Nilsson E."/>
            <person name="Simone D."/>
            <person name="Lopez-Fernandez M."/>
            <person name="Wu X."/>
            <person name="de Brujin I."/>
            <person name="Lundin D."/>
            <person name="Andersson A."/>
            <person name="Bertilsson S."/>
            <person name="Dopson M."/>
        </authorList>
    </citation>
    <scope>NUCLEOTIDE SEQUENCE</scope>
    <source>
        <strain evidence="1">MM415B01408</strain>
    </source>
</reference>
<gene>
    <name evidence="1" type="ORF">MM415B01408_0014</name>
</gene>
<dbReference type="EMBL" id="MT141338">
    <property type="protein sequence ID" value="QJA58760.1"/>
    <property type="molecule type" value="Genomic_DNA"/>
</dbReference>
<name>A0A6M3IM83_9ZZZZ</name>